<feature type="region of interest" description="Disordered" evidence="1">
    <location>
        <begin position="213"/>
        <end position="341"/>
    </location>
</feature>
<evidence type="ECO:0000313" key="2">
    <source>
        <dbReference type="EMBL" id="EDW06126.2"/>
    </source>
</evidence>
<dbReference type="KEGG" id="dmo:Dmoj_GI16444"/>
<dbReference type="EMBL" id="CH933812">
    <property type="protein sequence ID" value="EDW06126.2"/>
    <property type="molecule type" value="Genomic_DNA"/>
</dbReference>
<sequence>MPKVMGTIMSILNHPIDGCRDKPRKGVKRQHEPGDAIEREFAPPRQIRRIGDATNEPDNAETVIEEQNETVNTNAEQGSDDVDKGETTADADVEMEAAPEPQPQPQAQPPPEPEPEPEPEPKPEPEPERALEPDVEQAVETAAEEQAPAGAGAEVAAEVAGSGAPATTATETVAAVKPQGALWWRNIKGIVKRSKKGAPETVGVEPVEAAKMLKKKAKADAKAKPKRLARKRPKANERKQGKKGPDAEATGDQANTTNDAKMKAIKKPKQKKPKAKRSKPALLVGRNKAKFVPAPKRRYAKKTNKKPLPRAKRSIQPIGKPKSKQTKQIKQIKQNKQKKRT</sequence>
<feature type="compositionally biased region" description="Basic residues" evidence="1">
    <location>
        <begin position="295"/>
        <end position="313"/>
    </location>
</feature>
<protein>
    <submittedName>
        <fullName evidence="3">Uncharacterized protein, isoform B</fullName>
    </submittedName>
    <submittedName>
        <fullName evidence="2">Uncharacterized protein, isoform C</fullName>
    </submittedName>
</protein>
<evidence type="ECO:0000256" key="1">
    <source>
        <dbReference type="SAM" id="MobiDB-lite"/>
    </source>
</evidence>
<name>B4L6Y0_DROMO</name>
<dbReference type="AlphaFoldDB" id="B4L6Y0"/>
<evidence type="ECO:0000313" key="4">
    <source>
        <dbReference type="Proteomes" id="UP000009192"/>
    </source>
</evidence>
<feature type="compositionally biased region" description="Basic and acidic residues" evidence="1">
    <location>
        <begin position="234"/>
        <end position="246"/>
    </location>
</feature>
<feature type="region of interest" description="Disordered" evidence="1">
    <location>
        <begin position="14"/>
        <end position="170"/>
    </location>
</feature>
<feature type="compositionally biased region" description="Low complexity" evidence="1">
    <location>
        <begin position="136"/>
        <end position="170"/>
    </location>
</feature>
<gene>
    <name evidence="2" type="primary">Dmoj\GI16444</name>
    <name evidence="2" type="ORF">Dmoj_GI16444</name>
</gene>
<feature type="compositionally biased region" description="Basic and acidic residues" evidence="1">
    <location>
        <begin position="119"/>
        <end position="132"/>
    </location>
</feature>
<dbReference type="HOGENOM" id="CLU_776762_0_0_1"/>
<evidence type="ECO:0000313" key="3">
    <source>
        <dbReference type="EMBL" id="KRG07156.1"/>
    </source>
</evidence>
<dbReference type="InParanoid" id="B4L6Y0"/>
<reference evidence="2 4" key="1">
    <citation type="journal article" date="2007" name="Nature">
        <title>Evolution of genes and genomes on the Drosophila phylogeny.</title>
        <authorList>
            <consortium name="Drosophila 12 Genomes Consortium"/>
            <person name="Clark A.G."/>
            <person name="Eisen M.B."/>
            <person name="Smith D.R."/>
            <person name="Bergman C.M."/>
            <person name="Oliver B."/>
            <person name="Markow T.A."/>
            <person name="Kaufman T.C."/>
            <person name="Kellis M."/>
            <person name="Gelbart W."/>
            <person name="Iyer V.N."/>
            <person name="Pollard D.A."/>
            <person name="Sackton T.B."/>
            <person name="Larracuente A.M."/>
            <person name="Singh N.D."/>
            <person name="Abad J.P."/>
            <person name="Abt D.N."/>
            <person name="Adryan B."/>
            <person name="Aguade M."/>
            <person name="Akashi H."/>
            <person name="Anderson W.W."/>
            <person name="Aquadro C.F."/>
            <person name="Ardell D.H."/>
            <person name="Arguello R."/>
            <person name="Artieri C.G."/>
            <person name="Barbash D.A."/>
            <person name="Barker D."/>
            <person name="Barsanti P."/>
            <person name="Batterham P."/>
            <person name="Batzoglou S."/>
            <person name="Begun D."/>
            <person name="Bhutkar A."/>
            <person name="Blanco E."/>
            <person name="Bosak S.A."/>
            <person name="Bradley R.K."/>
            <person name="Brand A.D."/>
            <person name="Brent M.R."/>
            <person name="Brooks A.N."/>
            <person name="Brown R.H."/>
            <person name="Butlin R.K."/>
            <person name="Caggese C."/>
            <person name="Calvi B.R."/>
            <person name="Bernardo de Carvalho A."/>
            <person name="Caspi A."/>
            <person name="Castrezana S."/>
            <person name="Celniker S.E."/>
            <person name="Chang J.L."/>
            <person name="Chapple C."/>
            <person name="Chatterji S."/>
            <person name="Chinwalla A."/>
            <person name="Civetta A."/>
            <person name="Clifton S.W."/>
            <person name="Comeron J.M."/>
            <person name="Costello J.C."/>
            <person name="Coyne J.A."/>
            <person name="Daub J."/>
            <person name="David R.G."/>
            <person name="Delcher A.L."/>
            <person name="Delehaunty K."/>
            <person name="Do C.B."/>
            <person name="Ebling H."/>
            <person name="Edwards K."/>
            <person name="Eickbush T."/>
            <person name="Evans J.D."/>
            <person name="Filipski A."/>
            <person name="Findeiss S."/>
            <person name="Freyhult E."/>
            <person name="Fulton L."/>
            <person name="Fulton R."/>
            <person name="Garcia A.C."/>
            <person name="Gardiner A."/>
            <person name="Garfield D.A."/>
            <person name="Garvin B.E."/>
            <person name="Gibson G."/>
            <person name="Gilbert D."/>
            <person name="Gnerre S."/>
            <person name="Godfrey J."/>
            <person name="Good R."/>
            <person name="Gotea V."/>
            <person name="Gravely B."/>
            <person name="Greenberg A.J."/>
            <person name="Griffiths-Jones S."/>
            <person name="Gross S."/>
            <person name="Guigo R."/>
            <person name="Gustafson E.A."/>
            <person name="Haerty W."/>
            <person name="Hahn M.W."/>
            <person name="Halligan D.L."/>
            <person name="Halpern A.L."/>
            <person name="Halter G.M."/>
            <person name="Han M.V."/>
            <person name="Heger A."/>
            <person name="Hillier L."/>
            <person name="Hinrichs A.S."/>
            <person name="Holmes I."/>
            <person name="Hoskins R.A."/>
            <person name="Hubisz M.J."/>
            <person name="Hultmark D."/>
            <person name="Huntley M.A."/>
            <person name="Jaffe D.B."/>
            <person name="Jagadeeshan S."/>
            <person name="Jeck W.R."/>
            <person name="Johnson J."/>
            <person name="Jones C.D."/>
            <person name="Jordan W.C."/>
            <person name="Karpen G.H."/>
            <person name="Kataoka E."/>
            <person name="Keightley P.D."/>
            <person name="Kheradpour P."/>
            <person name="Kirkness E.F."/>
            <person name="Koerich L.B."/>
            <person name="Kristiansen K."/>
            <person name="Kudrna D."/>
            <person name="Kulathinal R.J."/>
            <person name="Kumar S."/>
            <person name="Kwok R."/>
            <person name="Lander E."/>
            <person name="Langley C.H."/>
            <person name="Lapoint R."/>
            <person name="Lazzaro B.P."/>
            <person name="Lee S.J."/>
            <person name="Levesque L."/>
            <person name="Li R."/>
            <person name="Lin C.F."/>
            <person name="Lin M.F."/>
            <person name="Lindblad-Toh K."/>
            <person name="Llopart A."/>
            <person name="Long M."/>
            <person name="Low L."/>
            <person name="Lozovsky E."/>
            <person name="Lu J."/>
            <person name="Luo M."/>
            <person name="Machado C.A."/>
            <person name="Makalowski W."/>
            <person name="Marzo M."/>
            <person name="Matsuda M."/>
            <person name="Matzkin L."/>
            <person name="McAllister B."/>
            <person name="McBride C.S."/>
            <person name="McKernan B."/>
            <person name="McKernan K."/>
            <person name="Mendez-Lago M."/>
            <person name="Minx P."/>
            <person name="Mollenhauer M.U."/>
            <person name="Montooth K."/>
            <person name="Mount S.M."/>
            <person name="Mu X."/>
            <person name="Myers E."/>
            <person name="Negre B."/>
            <person name="Newfeld S."/>
            <person name="Nielsen R."/>
            <person name="Noor M.A."/>
            <person name="O'Grady P."/>
            <person name="Pachter L."/>
            <person name="Papaceit M."/>
            <person name="Parisi M.J."/>
            <person name="Parisi M."/>
            <person name="Parts L."/>
            <person name="Pedersen J.S."/>
            <person name="Pesole G."/>
            <person name="Phillippy A.M."/>
            <person name="Ponting C.P."/>
            <person name="Pop M."/>
            <person name="Porcelli D."/>
            <person name="Powell J.R."/>
            <person name="Prohaska S."/>
            <person name="Pruitt K."/>
            <person name="Puig M."/>
            <person name="Quesneville H."/>
            <person name="Ram K.R."/>
            <person name="Rand D."/>
            <person name="Rasmussen M.D."/>
            <person name="Reed L.K."/>
            <person name="Reenan R."/>
            <person name="Reily A."/>
            <person name="Remington K.A."/>
            <person name="Rieger T.T."/>
            <person name="Ritchie M.G."/>
            <person name="Robin C."/>
            <person name="Rogers Y.H."/>
            <person name="Rohde C."/>
            <person name="Rozas J."/>
            <person name="Rubenfield M.J."/>
            <person name="Ruiz A."/>
            <person name="Russo S."/>
            <person name="Salzberg S.L."/>
            <person name="Sanchez-Gracia A."/>
            <person name="Saranga D.J."/>
            <person name="Sato H."/>
            <person name="Schaeffer S.W."/>
            <person name="Schatz M.C."/>
            <person name="Schlenke T."/>
            <person name="Schwartz R."/>
            <person name="Segarra C."/>
            <person name="Singh R.S."/>
            <person name="Sirot L."/>
            <person name="Sirota M."/>
            <person name="Sisneros N.B."/>
            <person name="Smith C.D."/>
            <person name="Smith T.F."/>
            <person name="Spieth J."/>
            <person name="Stage D.E."/>
            <person name="Stark A."/>
            <person name="Stephan W."/>
            <person name="Strausberg R.L."/>
            <person name="Strempel S."/>
            <person name="Sturgill D."/>
            <person name="Sutton G."/>
            <person name="Sutton G.G."/>
            <person name="Tao W."/>
            <person name="Teichmann S."/>
            <person name="Tobari Y.N."/>
            <person name="Tomimura Y."/>
            <person name="Tsolas J.M."/>
            <person name="Valente V.L."/>
            <person name="Venter E."/>
            <person name="Venter J.C."/>
            <person name="Vicario S."/>
            <person name="Vieira F.G."/>
            <person name="Vilella A.J."/>
            <person name="Villasante A."/>
            <person name="Walenz B."/>
            <person name="Wang J."/>
            <person name="Wasserman M."/>
            <person name="Watts T."/>
            <person name="Wilson D."/>
            <person name="Wilson R.K."/>
            <person name="Wing R.A."/>
            <person name="Wolfner M.F."/>
            <person name="Wong A."/>
            <person name="Wong G.K."/>
            <person name="Wu C.I."/>
            <person name="Wu G."/>
            <person name="Yamamoto D."/>
            <person name="Yang H.P."/>
            <person name="Yang S.P."/>
            <person name="Yorke J.A."/>
            <person name="Yoshida K."/>
            <person name="Zdobnov E."/>
            <person name="Zhang P."/>
            <person name="Zhang Y."/>
            <person name="Zimin A.V."/>
            <person name="Baldwin J."/>
            <person name="Abdouelleil A."/>
            <person name="Abdulkadir J."/>
            <person name="Abebe A."/>
            <person name="Abera B."/>
            <person name="Abreu J."/>
            <person name="Acer S.C."/>
            <person name="Aftuck L."/>
            <person name="Alexander A."/>
            <person name="An P."/>
            <person name="Anderson E."/>
            <person name="Anderson S."/>
            <person name="Arachi H."/>
            <person name="Azer M."/>
            <person name="Bachantsang P."/>
            <person name="Barry A."/>
            <person name="Bayul T."/>
            <person name="Berlin A."/>
            <person name="Bessette D."/>
            <person name="Bloom T."/>
            <person name="Blye J."/>
            <person name="Boguslavskiy L."/>
            <person name="Bonnet C."/>
            <person name="Boukhgalter B."/>
            <person name="Bourzgui I."/>
            <person name="Brown A."/>
            <person name="Cahill P."/>
            <person name="Channer S."/>
            <person name="Cheshatsang Y."/>
            <person name="Chuda L."/>
            <person name="Citroen M."/>
            <person name="Collymore A."/>
            <person name="Cooke P."/>
            <person name="Costello M."/>
            <person name="D'Aco K."/>
            <person name="Daza R."/>
            <person name="De Haan G."/>
            <person name="DeGray S."/>
            <person name="DeMaso C."/>
            <person name="Dhargay N."/>
            <person name="Dooley K."/>
            <person name="Dooley E."/>
            <person name="Doricent M."/>
            <person name="Dorje P."/>
            <person name="Dorjee K."/>
            <person name="Dupes A."/>
            <person name="Elong R."/>
            <person name="Falk J."/>
            <person name="Farina A."/>
            <person name="Faro S."/>
            <person name="Ferguson D."/>
            <person name="Fisher S."/>
            <person name="Foley C.D."/>
            <person name="Franke A."/>
            <person name="Friedrich D."/>
            <person name="Gadbois L."/>
            <person name="Gearin G."/>
            <person name="Gearin C.R."/>
            <person name="Giannoukos G."/>
            <person name="Goode T."/>
            <person name="Graham J."/>
            <person name="Grandbois E."/>
            <person name="Grewal S."/>
            <person name="Gyaltsen K."/>
            <person name="Hafez N."/>
            <person name="Hagos B."/>
            <person name="Hall J."/>
            <person name="Henson C."/>
            <person name="Hollinger A."/>
            <person name="Honan T."/>
            <person name="Huard M.D."/>
            <person name="Hughes L."/>
            <person name="Hurhula B."/>
            <person name="Husby M.E."/>
            <person name="Kamat A."/>
            <person name="Kanga B."/>
            <person name="Kashin S."/>
            <person name="Khazanovich D."/>
            <person name="Kisner P."/>
            <person name="Lance K."/>
            <person name="Lara M."/>
            <person name="Lee W."/>
            <person name="Lennon N."/>
            <person name="Letendre F."/>
            <person name="LeVine R."/>
            <person name="Lipovsky A."/>
            <person name="Liu X."/>
            <person name="Liu J."/>
            <person name="Liu S."/>
            <person name="Lokyitsang T."/>
            <person name="Lokyitsang Y."/>
            <person name="Lubonja R."/>
            <person name="Lui A."/>
            <person name="MacDonald P."/>
            <person name="Magnisalis V."/>
            <person name="Maru K."/>
            <person name="Matthews C."/>
            <person name="McCusker W."/>
            <person name="McDonough S."/>
            <person name="Mehta T."/>
            <person name="Meldrim J."/>
            <person name="Meneus L."/>
            <person name="Mihai O."/>
            <person name="Mihalev A."/>
            <person name="Mihova T."/>
            <person name="Mittelman R."/>
            <person name="Mlenga V."/>
            <person name="Montmayeur A."/>
            <person name="Mulrain L."/>
            <person name="Navidi A."/>
            <person name="Naylor J."/>
            <person name="Negash T."/>
            <person name="Nguyen T."/>
            <person name="Nguyen N."/>
            <person name="Nicol R."/>
            <person name="Norbu C."/>
            <person name="Norbu N."/>
            <person name="Novod N."/>
            <person name="O'Neill B."/>
            <person name="Osman S."/>
            <person name="Markiewicz E."/>
            <person name="Oyono O.L."/>
            <person name="Patti C."/>
            <person name="Phunkhang P."/>
            <person name="Pierre F."/>
            <person name="Priest M."/>
            <person name="Raghuraman S."/>
            <person name="Rege F."/>
            <person name="Reyes R."/>
            <person name="Rise C."/>
            <person name="Rogov P."/>
            <person name="Ross K."/>
            <person name="Ryan E."/>
            <person name="Settipalli S."/>
            <person name="Shea T."/>
            <person name="Sherpa N."/>
            <person name="Shi L."/>
            <person name="Shih D."/>
            <person name="Sparrow T."/>
            <person name="Spaulding J."/>
            <person name="Stalker J."/>
            <person name="Stange-Thomann N."/>
            <person name="Stavropoulos S."/>
            <person name="Stone C."/>
            <person name="Strader C."/>
            <person name="Tesfaye S."/>
            <person name="Thomson T."/>
            <person name="Thoulutsang Y."/>
            <person name="Thoulutsang D."/>
            <person name="Topham K."/>
            <person name="Topping I."/>
            <person name="Tsamla T."/>
            <person name="Vassiliev H."/>
            <person name="Vo A."/>
            <person name="Wangchuk T."/>
            <person name="Wangdi T."/>
            <person name="Weiand M."/>
            <person name="Wilkinson J."/>
            <person name="Wilson A."/>
            <person name="Yadav S."/>
            <person name="Young G."/>
            <person name="Yu Q."/>
            <person name="Zembek L."/>
            <person name="Zhong D."/>
            <person name="Zimmer A."/>
            <person name="Zwirko Z."/>
            <person name="Jaffe D.B."/>
            <person name="Alvarez P."/>
            <person name="Brockman W."/>
            <person name="Butler J."/>
            <person name="Chin C."/>
            <person name="Gnerre S."/>
            <person name="Grabherr M."/>
            <person name="Kleber M."/>
            <person name="Mauceli E."/>
            <person name="MacCallum I."/>
        </authorList>
    </citation>
    <scope>NUCLEOTIDE SEQUENCE [LARGE SCALE GENOMIC DNA]</scope>
    <source>
        <strain evidence="2">TSC#15081-1352.22</strain>
        <strain evidence="4">Tucson 15081-1352.22</strain>
    </source>
</reference>
<feature type="compositionally biased region" description="Basic residues" evidence="1">
    <location>
        <begin position="263"/>
        <end position="279"/>
    </location>
</feature>
<dbReference type="SMR" id="B4L6Y0"/>
<dbReference type="Proteomes" id="UP000009192">
    <property type="component" value="Unassembled WGS sequence"/>
</dbReference>
<organism evidence="2 4">
    <name type="scientific">Drosophila mojavensis</name>
    <name type="common">Fruit fly</name>
    <dbReference type="NCBI Taxonomy" id="7230"/>
    <lineage>
        <taxon>Eukaryota</taxon>
        <taxon>Metazoa</taxon>
        <taxon>Ecdysozoa</taxon>
        <taxon>Arthropoda</taxon>
        <taxon>Hexapoda</taxon>
        <taxon>Insecta</taxon>
        <taxon>Pterygota</taxon>
        <taxon>Neoptera</taxon>
        <taxon>Endopterygota</taxon>
        <taxon>Diptera</taxon>
        <taxon>Brachycera</taxon>
        <taxon>Muscomorpha</taxon>
        <taxon>Ephydroidea</taxon>
        <taxon>Drosophilidae</taxon>
        <taxon>Drosophila</taxon>
    </lineage>
</organism>
<keyword evidence="4" id="KW-1185">Reference proteome</keyword>
<feature type="compositionally biased region" description="Basic and acidic residues" evidence="1">
    <location>
        <begin position="29"/>
        <end position="42"/>
    </location>
</feature>
<feature type="compositionally biased region" description="Basic residues" evidence="1">
    <location>
        <begin position="224"/>
        <end position="233"/>
    </location>
</feature>
<reference evidence="2" key="2">
    <citation type="journal article" date="2008" name="Bioinformatics">
        <title>Assembly reconciliation.</title>
        <authorList>
            <person name="Zimin A.V."/>
            <person name="Smith D.R."/>
            <person name="Sutton G."/>
            <person name="Yorke J.A."/>
        </authorList>
    </citation>
    <scope>NUCLEOTIDE SEQUENCE</scope>
    <source>
        <strain evidence="2">TSC#15081-1352.22</strain>
    </source>
</reference>
<feature type="compositionally biased region" description="Pro residues" evidence="1">
    <location>
        <begin position="100"/>
        <end position="112"/>
    </location>
</feature>
<dbReference type="EMBL" id="CH933812">
    <property type="protein sequence ID" value="KRG07156.1"/>
    <property type="molecule type" value="Genomic_DNA"/>
</dbReference>
<proteinExistence type="predicted"/>
<accession>B4L6Y0</accession>
<reference evidence="2" key="3">
    <citation type="submission" date="2015-11" db="EMBL/GenBank/DDBJ databases">
        <authorList>
            <consortium name="FlyBase"/>
        </authorList>
    </citation>
    <scope>NUCLEOTIDE SEQUENCE</scope>
    <source>
        <strain evidence="2">TSC#15081-1352.22</strain>
    </source>
</reference>